<proteinExistence type="predicted"/>
<accession>A0AAN8P3U9</accession>
<feature type="domain" description="Clp ATPase C-terminal" evidence="5">
    <location>
        <begin position="480"/>
        <end position="569"/>
    </location>
</feature>
<dbReference type="SUPFAM" id="SSF52540">
    <property type="entry name" value="P-loop containing nucleoside triphosphate hydrolases"/>
    <property type="match status" value="1"/>
</dbReference>
<feature type="region of interest" description="Disordered" evidence="3">
    <location>
        <begin position="592"/>
        <end position="614"/>
    </location>
</feature>
<name>A0AAN8P3U9_9PEZI</name>
<evidence type="ECO:0000259" key="4">
    <source>
        <dbReference type="SMART" id="SM00382"/>
    </source>
</evidence>
<dbReference type="InterPro" id="IPR003959">
    <property type="entry name" value="ATPase_AAA_core"/>
</dbReference>
<dbReference type="FunFam" id="1.10.8.60:FF:000138">
    <property type="entry name" value="ATP-dependent Clp protease ATP-binding subunit ClpX"/>
    <property type="match status" value="1"/>
</dbReference>
<dbReference type="GO" id="GO:0005759">
    <property type="term" value="C:mitochondrial matrix"/>
    <property type="evidence" value="ECO:0007669"/>
    <property type="project" value="TreeGrafter"/>
</dbReference>
<organism evidence="6 7">
    <name type="scientific">Arthrobotrys conoides</name>
    <dbReference type="NCBI Taxonomy" id="74498"/>
    <lineage>
        <taxon>Eukaryota</taxon>
        <taxon>Fungi</taxon>
        <taxon>Dikarya</taxon>
        <taxon>Ascomycota</taxon>
        <taxon>Pezizomycotina</taxon>
        <taxon>Orbiliomycetes</taxon>
        <taxon>Orbiliales</taxon>
        <taxon>Orbiliaceae</taxon>
        <taxon>Arthrobotrys</taxon>
    </lineage>
</organism>
<reference evidence="6 7" key="1">
    <citation type="submission" date="2019-10" db="EMBL/GenBank/DDBJ databases">
        <authorList>
            <person name="Palmer J.M."/>
        </authorList>
    </citation>
    <scope>NUCLEOTIDE SEQUENCE [LARGE SCALE GENOMIC DNA]</scope>
    <source>
        <strain evidence="6 7">TWF506</strain>
    </source>
</reference>
<dbReference type="AlphaFoldDB" id="A0AAN8P3U9"/>
<dbReference type="GO" id="GO:0016887">
    <property type="term" value="F:ATP hydrolysis activity"/>
    <property type="evidence" value="ECO:0007669"/>
    <property type="project" value="InterPro"/>
</dbReference>
<evidence type="ECO:0000256" key="2">
    <source>
        <dbReference type="ARBA" id="ARBA00022840"/>
    </source>
</evidence>
<dbReference type="Proteomes" id="UP001307849">
    <property type="component" value="Unassembled WGS sequence"/>
</dbReference>
<dbReference type="Pfam" id="PF10431">
    <property type="entry name" value="ClpB_D2-small"/>
    <property type="match status" value="1"/>
</dbReference>
<dbReference type="GO" id="GO:0005524">
    <property type="term" value="F:ATP binding"/>
    <property type="evidence" value="ECO:0007669"/>
    <property type="project" value="UniProtKB-KW"/>
</dbReference>
<keyword evidence="1" id="KW-0547">Nucleotide-binding</keyword>
<sequence>MKRRWDALSRRHNLLTLTQLHSPRTTRNLTRSSSSSSVLRLRPRPRPQSLSSPIITRINTQLSQYHRHRRAYSTSSDFTSGFTSTVTVNGPVQGPLGKAGVLGKGITPRSLKRYLDSYVISQSRAKRVVSAAVYNHYLRVQSIRRREDENAENLRSSLAGVEGHPVEDEYPGQQPTVPFPQSFHVEAPVPPKESHEPAVELQKSNCLIIGPSGTGKTLIAKTLARILDVPFSISDCTAFTQAGYVGEDVDVCVQRLLASCNWDVRRAETGIICLDEVDKIASTKSMSHGRDVSGEGVQQALLKILEGTTLQITNSRSKQAPPHHSAGTPSGFPGGGPTSPFQNFGGFGSGSSGASPGGKGEVHTIDTSNILFILCGAFNGLNKNVLDRISKHSMGFNAPVRAQQSDANTIPPETAKELQKLYSTYFTPTDSESSSKRPPSVIKQRKINVLEFAEPRDLISFGFLPEFIGRVPILAALDVFDEETLVRVLSEPRNSLLRQYEELFNMSGVELKFTSLALRQIAKAALTMDTGARALRTVLERLLSDAMFEAPGSSIKHILVNAASAKFEQPPIYFARGQQGAFQAAFAAEENENSGLDTRSDSEENHKIAAAGSA</sequence>
<feature type="compositionally biased region" description="Basic and acidic residues" evidence="3">
    <location>
        <begin position="598"/>
        <end position="607"/>
    </location>
</feature>
<dbReference type="InterPro" id="IPR027417">
    <property type="entry name" value="P-loop_NTPase"/>
</dbReference>
<dbReference type="InterPro" id="IPR050052">
    <property type="entry name" value="ATP-dep_Clp_protease_ClpX"/>
</dbReference>
<feature type="compositionally biased region" description="Gly residues" evidence="3">
    <location>
        <begin position="345"/>
        <end position="359"/>
    </location>
</feature>
<feature type="region of interest" description="Disordered" evidence="3">
    <location>
        <begin position="314"/>
        <end position="360"/>
    </location>
</feature>
<protein>
    <submittedName>
        <fullName evidence="6">Uncharacterized protein</fullName>
    </submittedName>
</protein>
<dbReference type="InterPro" id="IPR019489">
    <property type="entry name" value="Clp_ATPase_C"/>
</dbReference>
<evidence type="ECO:0000256" key="1">
    <source>
        <dbReference type="ARBA" id="ARBA00022741"/>
    </source>
</evidence>
<feature type="region of interest" description="Disordered" evidence="3">
    <location>
        <begin position="148"/>
        <end position="173"/>
    </location>
</feature>
<evidence type="ECO:0000313" key="6">
    <source>
        <dbReference type="EMBL" id="KAK6516832.1"/>
    </source>
</evidence>
<dbReference type="Gene3D" id="1.10.8.60">
    <property type="match status" value="1"/>
</dbReference>
<gene>
    <name evidence="6" type="ORF">TWF506_006718</name>
</gene>
<dbReference type="PANTHER" id="PTHR48102">
    <property type="entry name" value="ATP-DEPENDENT CLP PROTEASE ATP-BINDING SUBUNIT CLPX-LIKE, MITOCHONDRIAL-RELATED"/>
    <property type="match status" value="1"/>
</dbReference>
<evidence type="ECO:0000313" key="7">
    <source>
        <dbReference type="Proteomes" id="UP001307849"/>
    </source>
</evidence>
<feature type="domain" description="AAA+ ATPase" evidence="4">
    <location>
        <begin position="202"/>
        <end position="384"/>
    </location>
</feature>
<feature type="compositionally biased region" description="Low complexity" evidence="3">
    <location>
        <begin position="23"/>
        <end position="40"/>
    </location>
</feature>
<dbReference type="PANTHER" id="PTHR48102:SF7">
    <property type="entry name" value="ATP-DEPENDENT CLP PROTEASE ATP-BINDING SUBUNIT CLPX-LIKE, MITOCHONDRIAL"/>
    <property type="match status" value="1"/>
</dbReference>
<dbReference type="SMART" id="SM00382">
    <property type="entry name" value="AAA"/>
    <property type="match status" value="1"/>
</dbReference>
<dbReference type="Pfam" id="PF07724">
    <property type="entry name" value="AAA_2"/>
    <property type="match status" value="1"/>
</dbReference>
<evidence type="ECO:0000256" key="3">
    <source>
        <dbReference type="SAM" id="MobiDB-lite"/>
    </source>
</evidence>
<dbReference type="InterPro" id="IPR003593">
    <property type="entry name" value="AAA+_ATPase"/>
</dbReference>
<keyword evidence="7" id="KW-1185">Reference proteome</keyword>
<dbReference type="Gene3D" id="3.40.50.300">
    <property type="entry name" value="P-loop containing nucleotide triphosphate hydrolases"/>
    <property type="match status" value="1"/>
</dbReference>
<dbReference type="EMBL" id="JAVHJM010000003">
    <property type="protein sequence ID" value="KAK6516832.1"/>
    <property type="molecule type" value="Genomic_DNA"/>
</dbReference>
<comment type="caution">
    <text evidence="6">The sequence shown here is derived from an EMBL/GenBank/DDBJ whole genome shotgun (WGS) entry which is preliminary data.</text>
</comment>
<dbReference type="SMART" id="SM01086">
    <property type="entry name" value="ClpB_D2-small"/>
    <property type="match status" value="1"/>
</dbReference>
<dbReference type="GO" id="GO:0051603">
    <property type="term" value="P:proteolysis involved in protein catabolic process"/>
    <property type="evidence" value="ECO:0007669"/>
    <property type="project" value="TreeGrafter"/>
</dbReference>
<feature type="region of interest" description="Disordered" evidence="3">
    <location>
        <begin position="23"/>
        <end position="51"/>
    </location>
</feature>
<evidence type="ECO:0000259" key="5">
    <source>
        <dbReference type="SMART" id="SM01086"/>
    </source>
</evidence>
<keyword evidence="2" id="KW-0067">ATP-binding</keyword>